<dbReference type="EMBL" id="JBBWWQ010000013">
    <property type="protein sequence ID" value="KAK8933617.1"/>
    <property type="molecule type" value="Genomic_DNA"/>
</dbReference>
<organism evidence="2 3">
    <name type="scientific">Platanthera zijinensis</name>
    <dbReference type="NCBI Taxonomy" id="2320716"/>
    <lineage>
        <taxon>Eukaryota</taxon>
        <taxon>Viridiplantae</taxon>
        <taxon>Streptophyta</taxon>
        <taxon>Embryophyta</taxon>
        <taxon>Tracheophyta</taxon>
        <taxon>Spermatophyta</taxon>
        <taxon>Magnoliopsida</taxon>
        <taxon>Liliopsida</taxon>
        <taxon>Asparagales</taxon>
        <taxon>Orchidaceae</taxon>
        <taxon>Orchidoideae</taxon>
        <taxon>Orchideae</taxon>
        <taxon>Orchidinae</taxon>
        <taxon>Platanthera</taxon>
    </lineage>
</organism>
<reference evidence="2 3" key="1">
    <citation type="journal article" date="2022" name="Nat. Plants">
        <title>Genomes of leafy and leafless Platanthera orchids illuminate the evolution of mycoheterotrophy.</title>
        <authorList>
            <person name="Li M.H."/>
            <person name="Liu K.W."/>
            <person name="Li Z."/>
            <person name="Lu H.C."/>
            <person name="Ye Q.L."/>
            <person name="Zhang D."/>
            <person name="Wang J.Y."/>
            <person name="Li Y.F."/>
            <person name="Zhong Z.M."/>
            <person name="Liu X."/>
            <person name="Yu X."/>
            <person name="Liu D.K."/>
            <person name="Tu X.D."/>
            <person name="Liu B."/>
            <person name="Hao Y."/>
            <person name="Liao X.Y."/>
            <person name="Jiang Y.T."/>
            <person name="Sun W.H."/>
            <person name="Chen J."/>
            <person name="Chen Y.Q."/>
            <person name="Ai Y."/>
            <person name="Zhai J.W."/>
            <person name="Wu S.S."/>
            <person name="Zhou Z."/>
            <person name="Hsiao Y.Y."/>
            <person name="Wu W.L."/>
            <person name="Chen Y.Y."/>
            <person name="Lin Y.F."/>
            <person name="Hsu J.L."/>
            <person name="Li C.Y."/>
            <person name="Wang Z.W."/>
            <person name="Zhao X."/>
            <person name="Zhong W.Y."/>
            <person name="Ma X.K."/>
            <person name="Ma L."/>
            <person name="Huang J."/>
            <person name="Chen G.Z."/>
            <person name="Huang M.Z."/>
            <person name="Huang L."/>
            <person name="Peng D.H."/>
            <person name="Luo Y.B."/>
            <person name="Zou S.Q."/>
            <person name="Chen S.P."/>
            <person name="Lan S."/>
            <person name="Tsai W.C."/>
            <person name="Van de Peer Y."/>
            <person name="Liu Z.J."/>
        </authorList>
    </citation>
    <scope>NUCLEOTIDE SEQUENCE [LARGE SCALE GENOMIC DNA]</scope>
    <source>
        <strain evidence="2">Lor287</strain>
    </source>
</reference>
<evidence type="ECO:0000259" key="1">
    <source>
        <dbReference type="Pfam" id="PF03732"/>
    </source>
</evidence>
<dbReference type="Pfam" id="PF03732">
    <property type="entry name" value="Retrotrans_gag"/>
    <property type="match status" value="1"/>
</dbReference>
<protein>
    <recommendedName>
        <fullName evidence="1">Retrotransposon gag domain-containing protein</fullName>
    </recommendedName>
</protein>
<dbReference type="PANTHER" id="PTHR33223">
    <property type="entry name" value="CCHC-TYPE DOMAIN-CONTAINING PROTEIN"/>
    <property type="match status" value="1"/>
</dbReference>
<dbReference type="InterPro" id="IPR005162">
    <property type="entry name" value="Retrotrans_gag_dom"/>
</dbReference>
<evidence type="ECO:0000313" key="3">
    <source>
        <dbReference type="Proteomes" id="UP001418222"/>
    </source>
</evidence>
<gene>
    <name evidence="2" type="ORF">KSP39_PZI015946</name>
</gene>
<proteinExistence type="predicted"/>
<sequence length="192" mass="22335">MTRGSPSVILDLDHEIERTLRRRLRFQGPTLQIPVERSDSYSTLRMDNPNQEEVLQRPNQEEVVQRTMSHYARPNLEGTESSIVRPAIANNNFELKPSIIQMVQQYVQFDGLQDEDPNLHIANFLEICDTFKINGVSDDAIRLRLFPFSLRTKAKQWLSSLPRGSITTWNTLTEKFLSRYFPPPKLLSFEMI</sequence>
<dbReference type="AlphaFoldDB" id="A0AAP0G1K8"/>
<feature type="domain" description="Retrotransposon gag" evidence="1">
    <location>
        <begin position="144"/>
        <end position="183"/>
    </location>
</feature>
<comment type="caution">
    <text evidence="2">The sequence shown here is derived from an EMBL/GenBank/DDBJ whole genome shotgun (WGS) entry which is preliminary data.</text>
</comment>
<evidence type="ECO:0000313" key="2">
    <source>
        <dbReference type="EMBL" id="KAK8933617.1"/>
    </source>
</evidence>
<accession>A0AAP0G1K8</accession>
<name>A0AAP0G1K8_9ASPA</name>
<keyword evidence="3" id="KW-1185">Reference proteome</keyword>
<dbReference type="Proteomes" id="UP001418222">
    <property type="component" value="Unassembled WGS sequence"/>
</dbReference>
<dbReference type="PANTHER" id="PTHR33223:SF11">
    <property type="entry name" value="ELEMENT PROTEIN, PUTATIVE-RELATED"/>
    <property type="match status" value="1"/>
</dbReference>